<dbReference type="EMBL" id="JAUJYO010000013">
    <property type="protein sequence ID" value="KAK1299962.1"/>
    <property type="molecule type" value="Genomic_DNA"/>
</dbReference>
<reference evidence="1" key="1">
    <citation type="journal article" date="2023" name="Nat. Commun.">
        <title>Diploid and tetraploid genomes of Acorus and the evolution of monocots.</title>
        <authorList>
            <person name="Ma L."/>
            <person name="Liu K.W."/>
            <person name="Li Z."/>
            <person name="Hsiao Y.Y."/>
            <person name="Qi Y."/>
            <person name="Fu T."/>
            <person name="Tang G.D."/>
            <person name="Zhang D."/>
            <person name="Sun W.H."/>
            <person name="Liu D.K."/>
            <person name="Li Y."/>
            <person name="Chen G.Z."/>
            <person name="Liu X.D."/>
            <person name="Liao X.Y."/>
            <person name="Jiang Y.T."/>
            <person name="Yu X."/>
            <person name="Hao Y."/>
            <person name="Huang J."/>
            <person name="Zhao X.W."/>
            <person name="Ke S."/>
            <person name="Chen Y.Y."/>
            <person name="Wu W.L."/>
            <person name="Hsu J.L."/>
            <person name="Lin Y.F."/>
            <person name="Huang M.D."/>
            <person name="Li C.Y."/>
            <person name="Huang L."/>
            <person name="Wang Z.W."/>
            <person name="Zhao X."/>
            <person name="Zhong W.Y."/>
            <person name="Peng D.H."/>
            <person name="Ahmad S."/>
            <person name="Lan S."/>
            <person name="Zhang J.S."/>
            <person name="Tsai W.C."/>
            <person name="Van de Peer Y."/>
            <person name="Liu Z.J."/>
        </authorList>
    </citation>
    <scope>NUCLEOTIDE SEQUENCE</scope>
    <source>
        <strain evidence="1">CP</strain>
    </source>
</reference>
<reference evidence="1" key="2">
    <citation type="submission" date="2023-06" db="EMBL/GenBank/DDBJ databases">
        <authorList>
            <person name="Ma L."/>
            <person name="Liu K.-W."/>
            <person name="Li Z."/>
            <person name="Hsiao Y.-Y."/>
            <person name="Qi Y."/>
            <person name="Fu T."/>
            <person name="Tang G."/>
            <person name="Zhang D."/>
            <person name="Sun W.-H."/>
            <person name="Liu D.-K."/>
            <person name="Li Y."/>
            <person name="Chen G.-Z."/>
            <person name="Liu X.-D."/>
            <person name="Liao X.-Y."/>
            <person name="Jiang Y.-T."/>
            <person name="Yu X."/>
            <person name="Hao Y."/>
            <person name="Huang J."/>
            <person name="Zhao X.-W."/>
            <person name="Ke S."/>
            <person name="Chen Y.-Y."/>
            <person name="Wu W.-L."/>
            <person name="Hsu J.-L."/>
            <person name="Lin Y.-F."/>
            <person name="Huang M.-D."/>
            <person name="Li C.-Y."/>
            <person name="Huang L."/>
            <person name="Wang Z.-W."/>
            <person name="Zhao X."/>
            <person name="Zhong W.-Y."/>
            <person name="Peng D.-H."/>
            <person name="Ahmad S."/>
            <person name="Lan S."/>
            <person name="Zhang J.-S."/>
            <person name="Tsai W.-C."/>
            <person name="Van De Peer Y."/>
            <person name="Liu Z.-J."/>
        </authorList>
    </citation>
    <scope>NUCLEOTIDE SEQUENCE</scope>
    <source>
        <strain evidence="1">CP</strain>
        <tissue evidence="1">Leaves</tissue>
    </source>
</reference>
<comment type="caution">
    <text evidence="1">The sequence shown here is derived from an EMBL/GenBank/DDBJ whole genome shotgun (WGS) entry which is preliminary data.</text>
</comment>
<gene>
    <name evidence="1" type="ORF">QJS10_CPB13g01151</name>
</gene>
<dbReference type="Proteomes" id="UP001180020">
    <property type="component" value="Unassembled WGS sequence"/>
</dbReference>
<keyword evidence="2" id="KW-1185">Reference proteome</keyword>
<proteinExistence type="predicted"/>
<evidence type="ECO:0000313" key="1">
    <source>
        <dbReference type="EMBL" id="KAK1299962.1"/>
    </source>
</evidence>
<protein>
    <submittedName>
        <fullName evidence="1">Uncharacterized protein</fullName>
    </submittedName>
</protein>
<evidence type="ECO:0000313" key="2">
    <source>
        <dbReference type="Proteomes" id="UP001180020"/>
    </source>
</evidence>
<dbReference type="AlphaFoldDB" id="A0AAV9DII8"/>
<accession>A0AAV9DII8</accession>
<name>A0AAV9DII8_ACOCL</name>
<sequence length="340" mass="39156">MRRSSRRRSVRSVEGVLVPRTSAFVNLVGETTNAGISNRQRASTSLESIQEDTYTNIIFRYGGFWKMVKGSDRRSYRLGRQKTIRLDKDYCNMDEIFEEVGKLVKWGENDALNMQFKIPGREEYGTLANEHDMIAMFNMHQGIPNIEIFITIEHDVHPTPDDRGFQSDEMFGVESHNDGFVDPMEALSSFLDREGNGVDYAVFYDSEEEQIKEDSVSIEELDDDDAPFIPPTIVHEVPISPAVTSDQPVNEPFHEDEVHEKTVQFEHEVHEELVQGASVHEDPVRVKQCRGNLFMWKQCVRSQCMIQQILRLIESVQSPVTMRYAVQIIMYQIMRVPLTS</sequence>
<organism evidence="1 2">
    <name type="scientific">Acorus calamus</name>
    <name type="common">Sweet flag</name>
    <dbReference type="NCBI Taxonomy" id="4465"/>
    <lineage>
        <taxon>Eukaryota</taxon>
        <taxon>Viridiplantae</taxon>
        <taxon>Streptophyta</taxon>
        <taxon>Embryophyta</taxon>
        <taxon>Tracheophyta</taxon>
        <taxon>Spermatophyta</taxon>
        <taxon>Magnoliopsida</taxon>
        <taxon>Liliopsida</taxon>
        <taxon>Acoraceae</taxon>
        <taxon>Acorus</taxon>
    </lineage>
</organism>